<evidence type="ECO:0000256" key="2">
    <source>
        <dbReference type="ARBA" id="ARBA00022617"/>
    </source>
</evidence>
<evidence type="ECO:0000313" key="4">
    <source>
        <dbReference type="EMBL" id="MBP3963436.1"/>
    </source>
</evidence>
<evidence type="ECO:0000256" key="3">
    <source>
        <dbReference type="ARBA" id="ARBA00023033"/>
    </source>
</evidence>
<sequence length="418" mass="47744">MQNQSRTFEISEIASWFGPYNVQVHDNPYPFYTYLLEQEPVRYLEWHNMWVVSRYEDVNRVLKDPLFVRENRNAMPQQQQEEQPPQSQNTPWEPVNNLLDNWMLLRDAPTHTRLRGLVSHSFTPRSMERLKQNIRSIAEHLAERMAEEEQPDLIQSFAFPLPVIVIAEMLGVPPEDREMFKEWSHTFARILEGGGDQTPDFAEQSIRAAVEITAYFRSLIAERKVSPREDMISDLLAAKEQTDALTEQELIATCVLLLVAGHETTVNLIGNTMLALLNHPEQYARLLENPTLIPSAVEEGLRYESPVQMTSRLASVDYELGGQTIRQGQVVQVMLGAANRDPAQFSNPNQFDIGRTPNRHLAFASGAHFCLGAPLARLEGEIALTAMLKHYPQMHLADAAPNWRHNVLFRGMGTMHVR</sequence>
<comment type="caution">
    <text evidence="4">The sequence shown here is derived from an EMBL/GenBank/DDBJ whole genome shotgun (WGS) entry which is preliminary data.</text>
</comment>
<evidence type="ECO:0000256" key="1">
    <source>
        <dbReference type="ARBA" id="ARBA00010617"/>
    </source>
</evidence>
<evidence type="ECO:0000313" key="5">
    <source>
        <dbReference type="Proteomes" id="UP000673394"/>
    </source>
</evidence>
<dbReference type="PANTHER" id="PTHR46696:SF1">
    <property type="entry name" value="CYTOCHROME P450 YJIB-RELATED"/>
    <property type="match status" value="1"/>
</dbReference>
<dbReference type="Proteomes" id="UP000673394">
    <property type="component" value="Unassembled WGS sequence"/>
</dbReference>
<dbReference type="SUPFAM" id="SSF48264">
    <property type="entry name" value="Cytochrome P450"/>
    <property type="match status" value="1"/>
</dbReference>
<gene>
    <name evidence="4" type="ORF">I8J30_12035</name>
</gene>
<comment type="similarity">
    <text evidence="1">Belongs to the cytochrome P450 family.</text>
</comment>
<keyword evidence="2" id="KW-0479">Metal-binding</keyword>
<dbReference type="PRINTS" id="PR00359">
    <property type="entry name" value="BP450"/>
</dbReference>
<dbReference type="PANTHER" id="PTHR46696">
    <property type="entry name" value="P450, PUTATIVE (EUROFUNG)-RELATED"/>
    <property type="match status" value="1"/>
</dbReference>
<dbReference type="InterPro" id="IPR036396">
    <property type="entry name" value="Cyt_P450_sf"/>
</dbReference>
<accession>A0ABS5CBT8</accession>
<keyword evidence="3" id="KW-0560">Oxidoreductase</keyword>
<dbReference type="InterPro" id="IPR002397">
    <property type="entry name" value="Cyt_P450_B"/>
</dbReference>
<keyword evidence="2" id="KW-0408">Iron</keyword>
<keyword evidence="3" id="KW-0503">Monooxygenase</keyword>
<dbReference type="Gene3D" id="1.10.630.10">
    <property type="entry name" value="Cytochrome P450"/>
    <property type="match status" value="1"/>
</dbReference>
<dbReference type="EMBL" id="JAGKSP010000003">
    <property type="protein sequence ID" value="MBP3963436.1"/>
    <property type="molecule type" value="Genomic_DNA"/>
</dbReference>
<proteinExistence type="inferred from homology"/>
<protein>
    <submittedName>
        <fullName evidence="4">Cytochrome P450</fullName>
    </submittedName>
</protein>
<reference evidence="4 5" key="1">
    <citation type="submission" date="2021-04" db="EMBL/GenBank/DDBJ databases">
        <title>Paenibacillus sp. DLE-14 whole genome sequence.</title>
        <authorList>
            <person name="Ham Y.J."/>
        </authorList>
    </citation>
    <scope>NUCLEOTIDE SEQUENCE [LARGE SCALE GENOMIC DNA]</scope>
    <source>
        <strain evidence="4 5">DLE-14</strain>
    </source>
</reference>
<keyword evidence="5" id="KW-1185">Reference proteome</keyword>
<dbReference type="InterPro" id="IPR001128">
    <property type="entry name" value="Cyt_P450"/>
</dbReference>
<keyword evidence="2" id="KW-0349">Heme</keyword>
<dbReference type="RefSeq" id="WP_210658484.1">
    <property type="nucleotide sequence ID" value="NZ_JAGKSP010000003.1"/>
</dbReference>
<dbReference type="CDD" id="cd20625">
    <property type="entry name" value="CYP164-like"/>
    <property type="match status" value="1"/>
</dbReference>
<dbReference type="Pfam" id="PF00067">
    <property type="entry name" value="p450"/>
    <property type="match status" value="1"/>
</dbReference>
<name>A0ABS5CBT8_9BACL</name>
<organism evidence="4 5">
    <name type="scientific">Paenibacillus lignilyticus</name>
    <dbReference type="NCBI Taxonomy" id="1172615"/>
    <lineage>
        <taxon>Bacteria</taxon>
        <taxon>Bacillati</taxon>
        <taxon>Bacillota</taxon>
        <taxon>Bacilli</taxon>
        <taxon>Bacillales</taxon>
        <taxon>Paenibacillaceae</taxon>
        <taxon>Paenibacillus</taxon>
    </lineage>
</organism>